<protein>
    <recommendedName>
        <fullName evidence="2">PX domain-containing protein</fullName>
    </recommendedName>
</protein>
<feature type="region of interest" description="Disordered" evidence="1">
    <location>
        <begin position="31"/>
        <end position="75"/>
    </location>
</feature>
<dbReference type="GO" id="GO:0035091">
    <property type="term" value="F:phosphatidylinositol binding"/>
    <property type="evidence" value="ECO:0007669"/>
    <property type="project" value="InterPro"/>
</dbReference>
<name>A0A9W7AM23_9STRA</name>
<dbReference type="EMBL" id="BRXY01000138">
    <property type="protein sequence ID" value="GMH70240.1"/>
    <property type="molecule type" value="Genomic_DNA"/>
</dbReference>
<gene>
    <name evidence="3" type="ORF">TrST_g12430</name>
</gene>
<feature type="compositionally biased region" description="Polar residues" evidence="1">
    <location>
        <begin position="143"/>
        <end position="157"/>
    </location>
</feature>
<feature type="compositionally biased region" description="Polar residues" evidence="1">
    <location>
        <begin position="95"/>
        <end position="135"/>
    </location>
</feature>
<dbReference type="OrthoDB" id="44355at2759"/>
<dbReference type="PROSITE" id="PS50195">
    <property type="entry name" value="PX"/>
    <property type="match status" value="1"/>
</dbReference>
<evidence type="ECO:0000256" key="1">
    <source>
        <dbReference type="SAM" id="MobiDB-lite"/>
    </source>
</evidence>
<comment type="caution">
    <text evidence="3">The sequence shown here is derived from an EMBL/GenBank/DDBJ whole genome shotgun (WGS) entry which is preliminary data.</text>
</comment>
<reference evidence="4" key="1">
    <citation type="journal article" date="2023" name="Commun. Biol.">
        <title>Genome analysis of Parmales, the sister group of diatoms, reveals the evolutionary specialization of diatoms from phago-mixotrophs to photoautotrophs.</title>
        <authorList>
            <person name="Ban H."/>
            <person name="Sato S."/>
            <person name="Yoshikawa S."/>
            <person name="Yamada K."/>
            <person name="Nakamura Y."/>
            <person name="Ichinomiya M."/>
            <person name="Sato N."/>
            <person name="Blanc-Mathieu R."/>
            <person name="Endo H."/>
            <person name="Kuwata A."/>
            <person name="Ogata H."/>
        </authorList>
    </citation>
    <scope>NUCLEOTIDE SEQUENCE [LARGE SCALE GENOMIC DNA]</scope>
    <source>
        <strain evidence="4">NIES 3701</strain>
    </source>
</reference>
<keyword evidence="4" id="KW-1185">Reference proteome</keyword>
<dbReference type="InterPro" id="IPR001683">
    <property type="entry name" value="PX_dom"/>
</dbReference>
<dbReference type="SUPFAM" id="SSF64268">
    <property type="entry name" value="PX domain"/>
    <property type="match status" value="1"/>
</dbReference>
<evidence type="ECO:0000313" key="4">
    <source>
        <dbReference type="Proteomes" id="UP001165085"/>
    </source>
</evidence>
<proteinExistence type="predicted"/>
<dbReference type="CDD" id="cd06093">
    <property type="entry name" value="PX_domain"/>
    <property type="match status" value="1"/>
</dbReference>
<sequence length="413" mass="46455">MRASPSSMSLSPHINDVDRNVTSRYNAIKSELGLSPSSLDKSRLGASEPLPPPPSTAQPAPSSTQPSSDLYQFYSNPRPNSKQWGWFEEEKPQSDSDSYPDLQSLNTLPTPSADSQQTPVMHNIHHPSSSLNMSVGTPDYVLSESTSSQRLWSQTASRRPVQPPPLRSQYEELWIENFKKSKVDYGIDYTLLFEKDNIDTDTGDTGVGVGREGGGLKGEYVGVTQDETELKAELELLQTRSRSRTTSNPNPNVQANADKNLRIIYQSPNTFGTTVSKTFLTESRRSISVNISIRSYRVVQSSHAKFAQYLVVYSQNSTRLGVWKRYSDFENLSRIVQGSDECNVFSPSPSVPKENLPNALCSWKLLKRRKSWFRCLDSSYLCLKVFLLERFLHDVLFESEDGNVLKDFVMGRI</sequence>
<dbReference type="AlphaFoldDB" id="A0A9W7AM23"/>
<accession>A0A9W7AM23</accession>
<feature type="compositionally biased region" description="Low complexity" evidence="1">
    <location>
        <begin position="57"/>
        <end position="68"/>
    </location>
</feature>
<feature type="domain" description="PX" evidence="2">
    <location>
        <begin position="287"/>
        <end position="413"/>
    </location>
</feature>
<feature type="region of interest" description="Disordered" evidence="1">
    <location>
        <begin position="89"/>
        <end position="164"/>
    </location>
</feature>
<dbReference type="Gene3D" id="3.30.1520.10">
    <property type="entry name" value="Phox-like domain"/>
    <property type="match status" value="1"/>
</dbReference>
<evidence type="ECO:0000313" key="3">
    <source>
        <dbReference type="EMBL" id="GMH70240.1"/>
    </source>
</evidence>
<evidence type="ECO:0000259" key="2">
    <source>
        <dbReference type="PROSITE" id="PS50195"/>
    </source>
</evidence>
<organism evidence="3 4">
    <name type="scientific">Triparma strigata</name>
    <dbReference type="NCBI Taxonomy" id="1606541"/>
    <lineage>
        <taxon>Eukaryota</taxon>
        <taxon>Sar</taxon>
        <taxon>Stramenopiles</taxon>
        <taxon>Ochrophyta</taxon>
        <taxon>Bolidophyceae</taxon>
        <taxon>Parmales</taxon>
        <taxon>Triparmaceae</taxon>
        <taxon>Triparma</taxon>
    </lineage>
</organism>
<dbReference type="Proteomes" id="UP001165085">
    <property type="component" value="Unassembled WGS sequence"/>
</dbReference>
<dbReference type="InterPro" id="IPR036871">
    <property type="entry name" value="PX_dom_sf"/>
</dbReference>